<evidence type="ECO:0000313" key="4">
    <source>
        <dbReference type="Proteomes" id="UP001165122"/>
    </source>
</evidence>
<evidence type="ECO:0000313" key="3">
    <source>
        <dbReference type="EMBL" id="GMI16949.1"/>
    </source>
</evidence>
<feature type="compositionally biased region" description="Polar residues" evidence="1">
    <location>
        <begin position="46"/>
        <end position="71"/>
    </location>
</feature>
<evidence type="ECO:0000256" key="1">
    <source>
        <dbReference type="SAM" id="MobiDB-lite"/>
    </source>
</evidence>
<accession>A0A9W7FRL3</accession>
<feature type="region of interest" description="Disordered" evidence="1">
    <location>
        <begin position="41"/>
        <end position="144"/>
    </location>
</feature>
<dbReference type="OrthoDB" id="9970435at2759"/>
<proteinExistence type="predicted"/>
<sequence length="606" mass="67436">MSSGIVFTSLCYKRRSSKYMPERALSLLPNHIPKLSLPNLHHLTHGRTTTNPNVLTSPTSSNDQDQSTTIFGSLKKVSQQNHRQSKSSSSSLPTFLPLAETPDDPPSDPHLFSPALSPDHTTVSDSETLRRSPSGSPPDPFSLPEAKNYLWQVRRITLTRSPNSQTYLTYTSHPPPPGSPRFCINLTETNCVVKETSESKAPTTFCVVVQYSAVSGERKKEESKELKISTSKEGRFKLAFKEVSVATLAVICTTSYTNIRLVDASKTPKLPTPKTPPFTSPLNLAQDPETPKRLPLVYPLVGKSNTPWSPNELSTFVLRPQGYITKHHHKKKVNPTFEIYDCIAVDIIKCERKLTNVGDRIKFPHINFEEVGGLASFFVVNISLNGEKPSFFNPVNDGKGFSLLLTFKISEVARRILSTLETNWTESDKLKLRAIKVLKNWIQQAPTDATEMGKFKTIFQADNLVEAGFPSVFANWNGKPMLIKRAGTIFGGQARMESPPSPTRTRGLSLDSNDKTINAFSSGSNEDAPQPIHRYVEFDINLHQFPYVAKNALQLLHAECFPKMITNIGIVIEARKEEELPEALLGSAKLIKAKKTEAMDEAVFWS</sequence>
<feature type="compositionally biased region" description="Polar residues" evidence="1">
    <location>
        <begin position="119"/>
        <end position="134"/>
    </location>
</feature>
<dbReference type="EMBL" id="BRXW01000271">
    <property type="protein sequence ID" value="GMI16949.1"/>
    <property type="molecule type" value="Genomic_DNA"/>
</dbReference>
<dbReference type="PANTHER" id="PTHR31558">
    <property type="entry name" value="CW14 PROTEIN"/>
    <property type="match status" value="1"/>
</dbReference>
<dbReference type="InterPro" id="IPR009769">
    <property type="entry name" value="EDR2_C"/>
</dbReference>
<dbReference type="AlphaFoldDB" id="A0A9W7FRL3"/>
<name>A0A9W7FRL3_9STRA</name>
<organism evidence="3 4">
    <name type="scientific">Triparma laevis f. longispina</name>
    <dbReference type="NCBI Taxonomy" id="1714387"/>
    <lineage>
        <taxon>Eukaryota</taxon>
        <taxon>Sar</taxon>
        <taxon>Stramenopiles</taxon>
        <taxon>Ochrophyta</taxon>
        <taxon>Bolidophyceae</taxon>
        <taxon>Parmales</taxon>
        <taxon>Triparmaceae</taxon>
        <taxon>Triparma</taxon>
    </lineage>
</organism>
<dbReference type="Pfam" id="PF07059">
    <property type="entry name" value="EDR2_C"/>
    <property type="match status" value="1"/>
</dbReference>
<feature type="domain" description="Protein ENHANCED DISEASE RESISTANCE 2 C-terminal" evidence="2">
    <location>
        <begin position="308"/>
        <end position="591"/>
    </location>
</feature>
<dbReference type="PANTHER" id="PTHR31558:SF3">
    <property type="entry name" value="CW14 PROTEIN"/>
    <property type="match status" value="1"/>
</dbReference>
<evidence type="ECO:0000259" key="2">
    <source>
        <dbReference type="Pfam" id="PF07059"/>
    </source>
</evidence>
<feature type="compositionally biased region" description="Low complexity" evidence="1">
    <location>
        <begin position="78"/>
        <end position="91"/>
    </location>
</feature>
<reference evidence="4" key="1">
    <citation type="journal article" date="2023" name="Commun. Biol.">
        <title>Genome analysis of Parmales, the sister group of diatoms, reveals the evolutionary specialization of diatoms from phago-mixotrophs to photoautotrophs.</title>
        <authorList>
            <person name="Ban H."/>
            <person name="Sato S."/>
            <person name="Yoshikawa S."/>
            <person name="Yamada K."/>
            <person name="Nakamura Y."/>
            <person name="Ichinomiya M."/>
            <person name="Sato N."/>
            <person name="Blanc-Mathieu R."/>
            <person name="Endo H."/>
            <person name="Kuwata A."/>
            <person name="Ogata H."/>
        </authorList>
    </citation>
    <scope>NUCLEOTIDE SEQUENCE [LARGE SCALE GENOMIC DNA]</scope>
    <source>
        <strain evidence="4">NIES 3700</strain>
    </source>
</reference>
<keyword evidence="4" id="KW-1185">Reference proteome</keyword>
<gene>
    <name evidence="3" type="ORF">TrLO_g9813</name>
</gene>
<dbReference type="Proteomes" id="UP001165122">
    <property type="component" value="Unassembled WGS sequence"/>
</dbReference>
<protein>
    <recommendedName>
        <fullName evidence="2">Protein ENHANCED DISEASE RESISTANCE 2 C-terminal domain-containing protein</fullName>
    </recommendedName>
</protein>
<comment type="caution">
    <text evidence="3">The sequence shown here is derived from an EMBL/GenBank/DDBJ whole genome shotgun (WGS) entry which is preliminary data.</text>
</comment>